<evidence type="ECO:0000259" key="5">
    <source>
        <dbReference type="Pfam" id="PF14772"/>
    </source>
</evidence>
<feature type="coiled-coil region" evidence="3">
    <location>
        <begin position="350"/>
        <end position="395"/>
    </location>
</feature>
<feature type="region of interest" description="Disordered" evidence="4">
    <location>
        <begin position="567"/>
        <end position="589"/>
    </location>
</feature>
<evidence type="ECO:0000256" key="2">
    <source>
        <dbReference type="ARBA" id="ARBA00023054"/>
    </source>
</evidence>
<organism evidence="7 8">
    <name type="scientific">Trichoplusia ni</name>
    <name type="common">Cabbage looper</name>
    <dbReference type="NCBI Taxonomy" id="7111"/>
    <lineage>
        <taxon>Eukaryota</taxon>
        <taxon>Metazoa</taxon>
        <taxon>Ecdysozoa</taxon>
        <taxon>Arthropoda</taxon>
        <taxon>Hexapoda</taxon>
        <taxon>Insecta</taxon>
        <taxon>Pterygota</taxon>
        <taxon>Neoptera</taxon>
        <taxon>Endopterygota</taxon>
        <taxon>Lepidoptera</taxon>
        <taxon>Glossata</taxon>
        <taxon>Ditrysia</taxon>
        <taxon>Noctuoidea</taxon>
        <taxon>Noctuidae</taxon>
        <taxon>Plusiinae</taxon>
        <taxon>Trichoplusia</taxon>
    </lineage>
</organism>
<name>A0A7E5VDD4_TRINI</name>
<sequence length="837" mass="95359">MACLNDRAKKCFNATIHEFHEDDDDDVLAPKEPQVTSTDPNERKAARSLRIKRRQDALKKYQRADQPAEEKITAEEEPSIIEQATSAAAEELQRLALDGAAKVTNVKVTTDEREVVRRTHFFEKMTGALKRIEGEAAEAQLQYEAISENWEHMLAIKDPLDIDAEMKEQKKKCDKLLAQKDQLIAELKANLKKMDEDYYEDLEKQDKDIKELSDRIEKQITIMQRAYGKQLSLIEAAINIEREGMIDHNNKRWEALYKQRDKEEVAHLEYRFVQLEEHKLEVEAIMWDHHEKYRDAKIQLENLIQELQQELEKLKATCIINTEKIGYTYQVLKKREEENVFVRSQQKRKLNKMSDVANALRSKIRKAAEDGAIEEKKADLEIIKLMQTMDDLEKKSDHFANVNHYKFTQIWRMSTARCIELSRKLRQGEIALHAHILSEPPPPPPPKAPKNPLNKKEDDKNAVKTDSKPTVNPNDEESLEAKHKLVRHILQLVADNTGFLVEDRLLKLIEKYQQSSRNLCTLDAIFMALEIQAEEDVELLCNTFLNYAFCPICVGLEVATDFVGPQASGASQDQLSKADSQAGVAARPRARTSIAARSISASTSRSAHIGFRSHELSPEDQLLMTEADEILQKCGDPQATIMVTGGTPDGGSTSGRRPGGRGVTVAAKPKDSEETKPLNPYLCPIGHVLEIEPMQVLTALSEFIGLFVPPDKKKLYDILESLKPPSFDTPSRKLSADEITNYWIQWKNVFPQEKDRFWDGLLTGLNNYLTILQERERIHEEVVELRQRNAALRRLVRGALPDLPQQVPKYARPRGQSFVAPIPDTAPVAFARLPPIN</sequence>
<feature type="coiled-coil region" evidence="3">
    <location>
        <begin position="290"/>
        <end position="324"/>
    </location>
</feature>
<evidence type="ECO:0000313" key="7">
    <source>
        <dbReference type="Proteomes" id="UP000322000"/>
    </source>
</evidence>
<dbReference type="InParanoid" id="A0A7E5VDD4"/>
<protein>
    <submittedName>
        <fullName evidence="8">Dynein regulatory complex protein 1</fullName>
    </submittedName>
</protein>
<feature type="region of interest" description="Disordered" evidence="4">
    <location>
        <begin position="434"/>
        <end position="477"/>
    </location>
</feature>
<proteinExistence type="inferred from homology"/>
<evidence type="ECO:0000256" key="1">
    <source>
        <dbReference type="ARBA" id="ARBA00009688"/>
    </source>
</evidence>
<dbReference type="InterPro" id="IPR029440">
    <property type="entry name" value="DRC1_C"/>
</dbReference>
<dbReference type="Proteomes" id="UP000322000">
    <property type="component" value="Chromosome 1"/>
</dbReference>
<keyword evidence="7" id="KW-1185">Reference proteome</keyword>
<feature type="domain" description="Dynein regulatory complex protein 1 C-terminal" evidence="6">
    <location>
        <begin position="742"/>
        <end position="797"/>
    </location>
</feature>
<feature type="compositionally biased region" description="Basic and acidic residues" evidence="4">
    <location>
        <begin position="454"/>
        <end position="467"/>
    </location>
</feature>
<reference evidence="8" key="1">
    <citation type="submission" date="2025-08" db="UniProtKB">
        <authorList>
            <consortium name="RefSeq"/>
        </authorList>
    </citation>
    <scope>IDENTIFICATION</scope>
</reference>
<dbReference type="InterPro" id="IPR039750">
    <property type="entry name" value="DRC1/DRC2"/>
</dbReference>
<dbReference type="AlphaFoldDB" id="A0A7E5VDD4"/>
<dbReference type="Pfam" id="PF14772">
    <property type="entry name" value="NYD-SP28"/>
    <property type="match status" value="1"/>
</dbReference>
<feature type="domain" description="Dynein regulatory complex protein 1/2 N-terminal" evidence="5">
    <location>
        <begin position="108"/>
        <end position="209"/>
    </location>
</feature>
<feature type="coiled-coil region" evidence="3">
    <location>
        <begin position="122"/>
        <end position="219"/>
    </location>
</feature>
<dbReference type="GO" id="GO:0005858">
    <property type="term" value="C:axonemal dynein complex"/>
    <property type="evidence" value="ECO:0007669"/>
    <property type="project" value="InterPro"/>
</dbReference>
<evidence type="ECO:0000256" key="3">
    <source>
        <dbReference type="SAM" id="Coils"/>
    </source>
</evidence>
<dbReference type="GO" id="GO:0060285">
    <property type="term" value="P:cilium-dependent cell motility"/>
    <property type="evidence" value="ECO:0007669"/>
    <property type="project" value="TreeGrafter"/>
</dbReference>
<dbReference type="KEGG" id="tnl:113492810"/>
<feature type="region of interest" description="Disordered" evidence="4">
    <location>
        <begin position="22"/>
        <end position="48"/>
    </location>
</feature>
<dbReference type="FunCoup" id="A0A7E5VDD4">
    <property type="interactions" value="28"/>
</dbReference>
<dbReference type="RefSeq" id="XP_026726292.1">
    <property type="nucleotide sequence ID" value="XM_026870491.1"/>
</dbReference>
<dbReference type="Pfam" id="PF14775">
    <property type="entry name" value="NYD-SP28_assoc"/>
    <property type="match status" value="1"/>
</dbReference>
<gene>
    <name evidence="8" type="primary">LOC113492810</name>
</gene>
<feature type="compositionally biased region" description="Pro residues" evidence="4">
    <location>
        <begin position="439"/>
        <end position="449"/>
    </location>
</feature>
<dbReference type="GO" id="GO:0003352">
    <property type="term" value="P:regulation of cilium movement"/>
    <property type="evidence" value="ECO:0007669"/>
    <property type="project" value="TreeGrafter"/>
</dbReference>
<dbReference type="GeneID" id="113492810"/>
<keyword evidence="2 3" id="KW-0175">Coiled coil</keyword>
<dbReference type="OrthoDB" id="10260459at2759"/>
<evidence type="ECO:0000256" key="4">
    <source>
        <dbReference type="SAM" id="MobiDB-lite"/>
    </source>
</evidence>
<evidence type="ECO:0000259" key="6">
    <source>
        <dbReference type="Pfam" id="PF14775"/>
    </source>
</evidence>
<dbReference type="PANTHER" id="PTHR21625">
    <property type="entry name" value="NYD-SP28 PROTEIN"/>
    <property type="match status" value="1"/>
</dbReference>
<accession>A0A7E5VDD4</accession>
<dbReference type="InterPro" id="IPR039505">
    <property type="entry name" value="DRC1/2_N"/>
</dbReference>
<dbReference type="PANTHER" id="PTHR21625:SF1">
    <property type="entry name" value="DYNEIN REGULATORY COMPLEX PROTEIN 1"/>
    <property type="match status" value="1"/>
</dbReference>
<evidence type="ECO:0000313" key="8">
    <source>
        <dbReference type="RefSeq" id="XP_026726292.1"/>
    </source>
</evidence>
<feature type="region of interest" description="Disordered" evidence="4">
    <location>
        <begin position="645"/>
        <end position="675"/>
    </location>
</feature>
<comment type="similarity">
    <text evidence="1">Belongs to the DRC1 family.</text>
</comment>
<feature type="compositionally biased region" description="Polar residues" evidence="4">
    <location>
        <begin position="568"/>
        <end position="579"/>
    </location>
</feature>
<dbReference type="GO" id="GO:0070286">
    <property type="term" value="P:axonemal dynein complex assembly"/>
    <property type="evidence" value="ECO:0007669"/>
    <property type="project" value="InterPro"/>
</dbReference>